<dbReference type="Gene3D" id="3.40.50.1000">
    <property type="entry name" value="HAD superfamily/HAD-like"/>
    <property type="match status" value="2"/>
</dbReference>
<dbReference type="Proteomes" id="UP000477651">
    <property type="component" value="Unassembled WGS sequence"/>
</dbReference>
<organism evidence="1 2">
    <name type="scientific">Pelistega ratti</name>
    <dbReference type="NCBI Taxonomy" id="2652177"/>
    <lineage>
        <taxon>Bacteria</taxon>
        <taxon>Pseudomonadati</taxon>
        <taxon>Pseudomonadota</taxon>
        <taxon>Betaproteobacteria</taxon>
        <taxon>Burkholderiales</taxon>
        <taxon>Alcaligenaceae</taxon>
        <taxon>Pelistega</taxon>
    </lineage>
</organism>
<dbReference type="AlphaFoldDB" id="A0A6L9Y344"/>
<reference evidence="1 2" key="1">
    <citation type="submission" date="2020-02" db="EMBL/GenBank/DDBJ databases">
        <title>Pelistega sp. NLN82 were isolated from wild rodents of the Hainan Island.</title>
        <authorList>
            <person name="Niu N."/>
            <person name="Zhou J."/>
        </authorList>
    </citation>
    <scope>NUCLEOTIDE SEQUENCE [LARGE SCALE GENOMIC DNA]</scope>
    <source>
        <strain evidence="1 2">NLN82</strain>
    </source>
</reference>
<dbReference type="Pfam" id="PF13242">
    <property type="entry name" value="Hydrolase_like"/>
    <property type="match status" value="1"/>
</dbReference>
<dbReference type="InterPro" id="IPR023214">
    <property type="entry name" value="HAD_sf"/>
</dbReference>
<protein>
    <submittedName>
        <fullName evidence="1">HAD-IIA family hydrolase</fullName>
    </submittedName>
</protein>
<dbReference type="SUPFAM" id="SSF56784">
    <property type="entry name" value="HAD-like"/>
    <property type="match status" value="1"/>
</dbReference>
<dbReference type="GO" id="GO:0016791">
    <property type="term" value="F:phosphatase activity"/>
    <property type="evidence" value="ECO:0007669"/>
    <property type="project" value="TreeGrafter"/>
</dbReference>
<keyword evidence="1" id="KW-0378">Hydrolase</keyword>
<evidence type="ECO:0000313" key="2">
    <source>
        <dbReference type="Proteomes" id="UP000477651"/>
    </source>
</evidence>
<evidence type="ECO:0000313" key="1">
    <source>
        <dbReference type="EMBL" id="NEN74769.1"/>
    </source>
</evidence>
<dbReference type="InterPro" id="IPR006357">
    <property type="entry name" value="HAD-SF_hydro_IIA"/>
</dbReference>
<dbReference type="PANTHER" id="PTHR19288:SF90">
    <property type="entry name" value="OS08G0542600 PROTEIN"/>
    <property type="match status" value="1"/>
</dbReference>
<sequence>MQHTLTADNLLSTYKAITNIFSSQTIFPSHYQQHQHLGDIAHLYKAFFFDAFGVLNIGEKAIPLAVERIQDLRQKGKKLFIVSNAASVTKDQLYKKYTTLGFDFTPEEIISSRDALAAYLRQYPVEYFGVIAPQQTNLSDLEGSFINLQDNSESIDQLNGFLLLSSQDWTATQQQQLIQSLQKKKRPILLANPDLVAPREHNFSIEPGLLAYDIWKKTGIKALPFGKPYANIFDIAKAKLPKDIHLQQVLMVGDTLFTDVLGGCMAGVNTAMVTDNGFASMIDWKSTIQETKICPNHIIHFI</sequence>
<name>A0A6L9Y344_9BURK</name>
<dbReference type="Pfam" id="PF13344">
    <property type="entry name" value="Hydrolase_6"/>
    <property type="match status" value="1"/>
</dbReference>
<keyword evidence="2" id="KW-1185">Reference proteome</keyword>
<dbReference type="NCBIfam" id="TIGR01460">
    <property type="entry name" value="HAD-SF-IIA"/>
    <property type="match status" value="1"/>
</dbReference>
<accession>A0A6L9Y344</accession>
<dbReference type="InterPro" id="IPR036412">
    <property type="entry name" value="HAD-like_sf"/>
</dbReference>
<gene>
    <name evidence="1" type="ORF">F9B74_00290</name>
</gene>
<dbReference type="RefSeq" id="WP_163763589.1">
    <property type="nucleotide sequence ID" value="NZ_JAAGYR010000001.1"/>
</dbReference>
<proteinExistence type="predicted"/>
<dbReference type="EMBL" id="JAAGYR010000001">
    <property type="protein sequence ID" value="NEN74769.1"/>
    <property type="molecule type" value="Genomic_DNA"/>
</dbReference>
<dbReference type="PANTHER" id="PTHR19288">
    <property type="entry name" value="4-NITROPHENYLPHOSPHATASE-RELATED"/>
    <property type="match status" value="1"/>
</dbReference>
<comment type="caution">
    <text evidence="1">The sequence shown here is derived from an EMBL/GenBank/DDBJ whole genome shotgun (WGS) entry which is preliminary data.</text>
</comment>
<dbReference type="GO" id="GO:0005737">
    <property type="term" value="C:cytoplasm"/>
    <property type="evidence" value="ECO:0007669"/>
    <property type="project" value="TreeGrafter"/>
</dbReference>